<evidence type="ECO:0000256" key="1">
    <source>
        <dbReference type="SAM" id="MobiDB-lite"/>
    </source>
</evidence>
<dbReference type="EMBL" id="JAHRIQ010073352">
    <property type="protein sequence ID" value="MEQ2245459.1"/>
    <property type="molecule type" value="Genomic_DNA"/>
</dbReference>
<sequence length="63" mass="7197">MKVHDFNSQHLTPPYSIQQEGVGIKEDEFIAKNGILGSCFCKSSDRKETKSEKMDQIEIKQHS</sequence>
<gene>
    <name evidence="2" type="ORF">ILYODFUR_028278</name>
</gene>
<evidence type="ECO:0000313" key="2">
    <source>
        <dbReference type="EMBL" id="MEQ2245459.1"/>
    </source>
</evidence>
<evidence type="ECO:0000313" key="3">
    <source>
        <dbReference type="Proteomes" id="UP001482620"/>
    </source>
</evidence>
<feature type="region of interest" description="Disordered" evidence="1">
    <location>
        <begin position="44"/>
        <end position="63"/>
    </location>
</feature>
<feature type="non-terminal residue" evidence="2">
    <location>
        <position position="63"/>
    </location>
</feature>
<comment type="caution">
    <text evidence="2">The sequence shown here is derived from an EMBL/GenBank/DDBJ whole genome shotgun (WGS) entry which is preliminary data.</text>
</comment>
<organism evidence="2 3">
    <name type="scientific">Ilyodon furcidens</name>
    <name type="common">goldbreast splitfin</name>
    <dbReference type="NCBI Taxonomy" id="33524"/>
    <lineage>
        <taxon>Eukaryota</taxon>
        <taxon>Metazoa</taxon>
        <taxon>Chordata</taxon>
        <taxon>Craniata</taxon>
        <taxon>Vertebrata</taxon>
        <taxon>Euteleostomi</taxon>
        <taxon>Actinopterygii</taxon>
        <taxon>Neopterygii</taxon>
        <taxon>Teleostei</taxon>
        <taxon>Neoteleostei</taxon>
        <taxon>Acanthomorphata</taxon>
        <taxon>Ovalentaria</taxon>
        <taxon>Atherinomorphae</taxon>
        <taxon>Cyprinodontiformes</taxon>
        <taxon>Goodeidae</taxon>
        <taxon>Ilyodon</taxon>
    </lineage>
</organism>
<keyword evidence="3" id="KW-1185">Reference proteome</keyword>
<dbReference type="Proteomes" id="UP001482620">
    <property type="component" value="Unassembled WGS sequence"/>
</dbReference>
<protein>
    <submittedName>
        <fullName evidence="2">Uncharacterized protein</fullName>
    </submittedName>
</protein>
<name>A0ABV0UL63_9TELE</name>
<reference evidence="2 3" key="1">
    <citation type="submission" date="2021-06" db="EMBL/GenBank/DDBJ databases">
        <authorList>
            <person name="Palmer J.M."/>
        </authorList>
    </citation>
    <scope>NUCLEOTIDE SEQUENCE [LARGE SCALE GENOMIC DNA]</scope>
    <source>
        <strain evidence="3">if_2019</strain>
        <tissue evidence="2">Muscle</tissue>
    </source>
</reference>
<accession>A0ABV0UL63</accession>
<proteinExistence type="predicted"/>